<dbReference type="GO" id="GO:0035176">
    <property type="term" value="P:social behavior"/>
    <property type="evidence" value="ECO:0007669"/>
    <property type="project" value="Ensembl"/>
</dbReference>
<dbReference type="InterPro" id="IPR007138">
    <property type="entry name" value="ABM_dom"/>
</dbReference>
<dbReference type="Gene3D" id="1.10.238.10">
    <property type="entry name" value="EF-hand"/>
    <property type="match status" value="1"/>
</dbReference>
<dbReference type="SMART" id="SM00054">
    <property type="entry name" value="EFh"/>
    <property type="match status" value="2"/>
</dbReference>
<dbReference type="AlphaFoldDB" id="A0A6Q2WRN1"/>
<reference evidence="6" key="2">
    <citation type="submission" date="2020-02" db="EMBL/GenBank/DDBJ databases">
        <title>Esox lucius (northern pike) genome, fEsoLuc1, primary haplotype.</title>
        <authorList>
            <person name="Myers G."/>
            <person name="Karagic N."/>
            <person name="Meyer A."/>
            <person name="Pippel M."/>
            <person name="Reichard M."/>
            <person name="Winkler S."/>
            <person name="Tracey A."/>
            <person name="Sims Y."/>
            <person name="Howe K."/>
            <person name="Rhie A."/>
            <person name="Formenti G."/>
            <person name="Durbin R."/>
            <person name="Fedrigo O."/>
            <person name="Jarvis E.D."/>
        </authorList>
    </citation>
    <scope>NUCLEOTIDE SEQUENCE [LARGE SCALE GENOMIC DNA]</scope>
</reference>
<dbReference type="SUPFAM" id="SSF54909">
    <property type="entry name" value="Dimeric alpha+beta barrel"/>
    <property type="match status" value="1"/>
</dbReference>
<keyword evidence="2" id="KW-0106">Calcium</keyword>
<evidence type="ECO:0000256" key="2">
    <source>
        <dbReference type="ARBA" id="ARBA00022837"/>
    </source>
</evidence>
<dbReference type="PROSITE" id="PS51725">
    <property type="entry name" value="ABM"/>
    <property type="match status" value="1"/>
</dbReference>
<feature type="domain" description="EF-hand" evidence="4">
    <location>
        <begin position="135"/>
        <end position="168"/>
    </location>
</feature>
<feature type="region of interest" description="Disordered" evidence="3">
    <location>
        <begin position="19"/>
        <end position="57"/>
    </location>
</feature>
<dbReference type="GO" id="GO:0005737">
    <property type="term" value="C:cytoplasm"/>
    <property type="evidence" value="ECO:0007669"/>
    <property type="project" value="TreeGrafter"/>
</dbReference>
<dbReference type="GO" id="GO:0035249">
    <property type="term" value="P:synaptic transmission, glutamatergic"/>
    <property type="evidence" value="ECO:0007669"/>
    <property type="project" value="Ensembl"/>
</dbReference>
<dbReference type="Bgee" id="ENSELUG00000017147">
    <property type="expression patterns" value="Expressed in brain and 10 other cell types or tissues"/>
</dbReference>
<accession>A0A6Q2WRN1</accession>
<feature type="domain" description="EF-hand" evidence="4">
    <location>
        <begin position="99"/>
        <end position="134"/>
    </location>
</feature>
<evidence type="ECO:0008006" key="8">
    <source>
        <dbReference type="Google" id="ProtNLM"/>
    </source>
</evidence>
<dbReference type="Gene3D" id="3.30.70.100">
    <property type="match status" value="1"/>
</dbReference>
<dbReference type="GO" id="GO:0032228">
    <property type="term" value="P:regulation of synaptic transmission, GABAergic"/>
    <property type="evidence" value="ECO:0007669"/>
    <property type="project" value="Ensembl"/>
</dbReference>
<evidence type="ECO:0000313" key="7">
    <source>
        <dbReference type="Proteomes" id="UP000265140"/>
    </source>
</evidence>
<feature type="compositionally biased region" description="Polar residues" evidence="3">
    <location>
        <begin position="41"/>
        <end position="53"/>
    </location>
</feature>
<dbReference type="Ensembl" id="ENSELUT00000062764.2">
    <property type="protein sequence ID" value="ENSELUP00000043843.2"/>
    <property type="gene ID" value="ENSELUG00000017147.3"/>
</dbReference>
<dbReference type="CDD" id="cd00051">
    <property type="entry name" value="EFh"/>
    <property type="match status" value="1"/>
</dbReference>
<dbReference type="GO" id="GO:0042984">
    <property type="term" value="P:regulation of amyloid precursor protein biosynthetic process"/>
    <property type="evidence" value="ECO:0007669"/>
    <property type="project" value="TreeGrafter"/>
</dbReference>
<proteinExistence type="predicted"/>
<dbReference type="InterPro" id="IPR011992">
    <property type="entry name" value="EF-hand-dom_pair"/>
</dbReference>
<dbReference type="InterPro" id="IPR011008">
    <property type="entry name" value="Dimeric_a/b-barrel"/>
</dbReference>
<evidence type="ECO:0000259" key="4">
    <source>
        <dbReference type="PROSITE" id="PS50222"/>
    </source>
</evidence>
<reference evidence="7" key="1">
    <citation type="journal article" date="2014" name="PLoS ONE">
        <title>The genome and linkage map of the northern pike (Esox lucius): conserved synteny revealed between the salmonid sister group and the Neoteleostei.</title>
        <authorList>
            <person name="Rondeau E.B."/>
            <person name="Minkley D.R."/>
            <person name="Leong J.S."/>
            <person name="Messmer A.M."/>
            <person name="Jantzen J.R."/>
            <person name="von Schalburg K.R."/>
            <person name="Lemon C."/>
            <person name="Bird N.H."/>
            <person name="Koop B.F."/>
        </authorList>
    </citation>
    <scope>NUCLEOTIDE SEQUENCE</scope>
</reference>
<dbReference type="SUPFAM" id="SSF47473">
    <property type="entry name" value="EF-hand"/>
    <property type="match status" value="1"/>
</dbReference>
<evidence type="ECO:0000256" key="3">
    <source>
        <dbReference type="SAM" id="MobiDB-lite"/>
    </source>
</evidence>
<dbReference type="PANTHER" id="PTHR12178:SF2">
    <property type="entry name" value="N-TERMINAL EF-HAND CALCIUM-BINDING PROTEIN 2"/>
    <property type="match status" value="1"/>
</dbReference>
<dbReference type="PROSITE" id="PS00018">
    <property type="entry name" value="EF_HAND_1"/>
    <property type="match status" value="1"/>
</dbReference>
<dbReference type="InterPro" id="IPR002048">
    <property type="entry name" value="EF_hand_dom"/>
</dbReference>
<feature type="domain" description="ABM" evidence="5">
    <location>
        <begin position="330"/>
        <end position="418"/>
    </location>
</feature>
<reference evidence="6" key="3">
    <citation type="submission" date="2025-08" db="UniProtKB">
        <authorList>
            <consortium name="Ensembl"/>
        </authorList>
    </citation>
    <scope>IDENTIFICATION</scope>
</reference>
<protein>
    <recommendedName>
        <fullName evidence="8">N-terminal EF-hand calcium binding protein 2</fullName>
    </recommendedName>
</protein>
<dbReference type="FunFam" id="3.30.70.100:FF:000028">
    <property type="entry name" value="N-terminal EF-hand calcium-binding protein 2"/>
    <property type="match status" value="1"/>
</dbReference>
<dbReference type="CTD" id="54550"/>
<dbReference type="GO" id="GO:0036343">
    <property type="term" value="P:psychomotor behavior"/>
    <property type="evidence" value="ECO:0007669"/>
    <property type="project" value="Ensembl"/>
</dbReference>
<keyword evidence="1" id="KW-0479">Metal-binding</keyword>
<evidence type="ECO:0000259" key="5">
    <source>
        <dbReference type="PROSITE" id="PS51725"/>
    </source>
</evidence>
<dbReference type="GO" id="GO:0045202">
    <property type="term" value="C:synapse"/>
    <property type="evidence" value="ECO:0007669"/>
    <property type="project" value="GOC"/>
</dbReference>
<dbReference type="InterPro" id="IPR039862">
    <property type="entry name" value="NECAB1/2/3"/>
</dbReference>
<organism evidence="6 7">
    <name type="scientific">Esox lucius</name>
    <name type="common">Northern pike</name>
    <dbReference type="NCBI Taxonomy" id="8010"/>
    <lineage>
        <taxon>Eukaryota</taxon>
        <taxon>Metazoa</taxon>
        <taxon>Chordata</taxon>
        <taxon>Craniata</taxon>
        <taxon>Vertebrata</taxon>
        <taxon>Euteleostomi</taxon>
        <taxon>Actinopterygii</taxon>
        <taxon>Neopterygii</taxon>
        <taxon>Teleostei</taxon>
        <taxon>Protacanthopterygii</taxon>
        <taxon>Esociformes</taxon>
        <taxon>Esocidae</taxon>
        <taxon>Esox</taxon>
    </lineage>
</organism>
<sequence length="430" mass="48321">MCEQAARYCRDGVHKLLQKEQPKLRAQDSKEQPKPVDQDSESATAAQSGNSGAQPGGIDGLVRWIVTKMSDNKSISTREYAKEEAAVAQEQFFAPEPRKGISVILDIFRRADKDDDGKLSLDEFQAFFSDGTLNEEELENLFHTIDSDNTSNVDTKELCDYFAKHMGDYEGVLASLETLNLSILRAMDFTKKVYERGTNVEQFVTRFLLKESANQIQSLLNSVESAVDAIDEQHCSQSGYPTKVSPRVPEKRYENPVPDYPPNNRVSAAKDAAQRNISTATGVVEVRKETLEAQINRLAELIGRLENKAVWFDLHQRLTDTDGTASASLYLIRQEMMVSQKQLGDFCEALKQYLKNVSAQRDCFHVTAVRLPDGLSFVVYEFWDGEEEWKKHLQSASCKAFQHVKVDTLCQPEAVSTVAVPAAWCSLNRD</sequence>
<dbReference type="PANTHER" id="PTHR12178">
    <property type="entry name" value="EF-HAND DOMAIN-CONTAINING PROTEIN"/>
    <property type="match status" value="1"/>
</dbReference>
<dbReference type="Pfam" id="PF03992">
    <property type="entry name" value="ABM"/>
    <property type="match status" value="1"/>
</dbReference>
<dbReference type="GeneTree" id="ENSGT00950000183131"/>
<dbReference type="PROSITE" id="PS50222">
    <property type="entry name" value="EF_HAND_2"/>
    <property type="match status" value="2"/>
</dbReference>
<reference evidence="6" key="4">
    <citation type="submission" date="2025-09" db="UniProtKB">
        <authorList>
            <consortium name="Ensembl"/>
        </authorList>
    </citation>
    <scope>IDENTIFICATION</scope>
</reference>
<evidence type="ECO:0000256" key="1">
    <source>
        <dbReference type="ARBA" id="ARBA00022723"/>
    </source>
</evidence>
<keyword evidence="7" id="KW-1185">Reference proteome</keyword>
<dbReference type="KEGG" id="els:105018459"/>
<evidence type="ECO:0000313" key="6">
    <source>
        <dbReference type="Ensembl" id="ENSELUP00000043843.2"/>
    </source>
</evidence>
<gene>
    <name evidence="6" type="primary">NECAB2</name>
</gene>
<dbReference type="Proteomes" id="UP000265140">
    <property type="component" value="Chromosome 19"/>
</dbReference>
<dbReference type="GO" id="GO:0005509">
    <property type="term" value="F:calcium ion binding"/>
    <property type="evidence" value="ECO:0007669"/>
    <property type="project" value="InterPro"/>
</dbReference>
<dbReference type="GeneID" id="105018459"/>
<name>A0A6Q2WRN1_ESOLU</name>
<dbReference type="InterPro" id="IPR018247">
    <property type="entry name" value="EF_Hand_1_Ca_BS"/>
</dbReference>
<dbReference type="RefSeq" id="XP_012994433.1">
    <property type="nucleotide sequence ID" value="XM_013138979.3"/>
</dbReference>
<feature type="compositionally biased region" description="Basic and acidic residues" evidence="3">
    <location>
        <begin position="19"/>
        <end position="37"/>
    </location>
</feature>
<feature type="region of interest" description="Disordered" evidence="3">
    <location>
        <begin position="238"/>
        <end position="263"/>
    </location>
</feature>